<dbReference type="AlphaFoldDB" id="A0AAU9CWL3"/>
<evidence type="ECO:0000313" key="1">
    <source>
        <dbReference type="EMBL" id="BDD07973.1"/>
    </source>
</evidence>
<protein>
    <recommendedName>
        <fullName evidence="3">DUF4286 family protein</fullName>
    </recommendedName>
</protein>
<dbReference type="InterPro" id="IPR025563">
    <property type="entry name" value="DUF4286"/>
</dbReference>
<dbReference type="Pfam" id="PF14114">
    <property type="entry name" value="DUF4286"/>
    <property type="match status" value="1"/>
</dbReference>
<evidence type="ECO:0008006" key="3">
    <source>
        <dbReference type="Google" id="ProtNLM"/>
    </source>
</evidence>
<name>A0AAU9CWL3_9BACT</name>
<sequence length="99" mass="11593">MILYNITFNTEKSVEKVWTAWMNERYIPAVAQSEYIKEYKFLRMMHDSQSEGETYALQLFVDDLAELETCFEKNSSILAELTTKFGNKVVSFATMLEEI</sequence>
<evidence type="ECO:0000313" key="2">
    <source>
        <dbReference type="Proteomes" id="UP001348817"/>
    </source>
</evidence>
<dbReference type="KEGG" id="fax:FUAX_04050"/>
<organism evidence="1 2">
    <name type="scientific">Fulvitalea axinellae</name>
    <dbReference type="NCBI Taxonomy" id="1182444"/>
    <lineage>
        <taxon>Bacteria</taxon>
        <taxon>Pseudomonadati</taxon>
        <taxon>Bacteroidota</taxon>
        <taxon>Cytophagia</taxon>
        <taxon>Cytophagales</taxon>
        <taxon>Persicobacteraceae</taxon>
        <taxon>Fulvitalea</taxon>
    </lineage>
</organism>
<dbReference type="Proteomes" id="UP001348817">
    <property type="component" value="Chromosome"/>
</dbReference>
<dbReference type="EMBL" id="AP025314">
    <property type="protein sequence ID" value="BDD07973.1"/>
    <property type="molecule type" value="Genomic_DNA"/>
</dbReference>
<accession>A0AAU9CWL3</accession>
<reference evidence="1 2" key="1">
    <citation type="submission" date="2021-12" db="EMBL/GenBank/DDBJ databases">
        <title>Genome sequencing of bacteria with rrn-lacking chromosome and rrn-plasmid.</title>
        <authorList>
            <person name="Anda M."/>
            <person name="Iwasaki W."/>
        </authorList>
    </citation>
    <scope>NUCLEOTIDE SEQUENCE [LARGE SCALE GENOMIC DNA]</scope>
    <source>
        <strain evidence="1 2">DSM 100852</strain>
    </source>
</reference>
<proteinExistence type="predicted"/>
<gene>
    <name evidence="1" type="ORF">FUAX_04050</name>
</gene>
<dbReference type="RefSeq" id="WP_338393265.1">
    <property type="nucleotide sequence ID" value="NZ_AP025314.1"/>
</dbReference>
<keyword evidence="2" id="KW-1185">Reference proteome</keyword>